<dbReference type="Proteomes" id="UP000008466">
    <property type="component" value="Chromosome"/>
</dbReference>
<dbReference type="OrthoDB" id="9802676at2"/>
<organism evidence="2 3">
    <name type="scientific">Sphaerochaeta globosa (strain ATCC BAA-1886 / DSM 22777 / Buddy)</name>
    <name type="common">Spirochaeta sp. (strain Buddy)</name>
    <dbReference type="NCBI Taxonomy" id="158189"/>
    <lineage>
        <taxon>Bacteria</taxon>
        <taxon>Pseudomonadati</taxon>
        <taxon>Spirochaetota</taxon>
        <taxon>Spirochaetia</taxon>
        <taxon>Spirochaetales</taxon>
        <taxon>Sphaerochaetaceae</taxon>
        <taxon>Sphaerochaeta</taxon>
    </lineage>
</organism>
<accession>F0RVM9</accession>
<dbReference type="eggNOG" id="COG0590">
    <property type="taxonomic scope" value="Bacteria"/>
</dbReference>
<dbReference type="STRING" id="158189.SpiBuddy_1196"/>
<dbReference type="GO" id="GO:0047974">
    <property type="term" value="F:guanosine deaminase activity"/>
    <property type="evidence" value="ECO:0007669"/>
    <property type="project" value="TreeGrafter"/>
</dbReference>
<name>F0RVM9_SPHGB</name>
<dbReference type="InterPro" id="IPR002125">
    <property type="entry name" value="CMP_dCMP_dom"/>
</dbReference>
<dbReference type="KEGG" id="sbu:SpiBuddy_1196"/>
<proteinExistence type="predicted"/>
<dbReference type="AlphaFoldDB" id="F0RVM9"/>
<dbReference type="EMBL" id="CP002541">
    <property type="protein sequence ID" value="ADY13021.1"/>
    <property type="molecule type" value="Genomic_DNA"/>
</dbReference>
<dbReference type="HOGENOM" id="CLU_025810_5_2_12"/>
<protein>
    <submittedName>
        <fullName evidence="2">CMP/dCMP deaminase zinc-binding protein</fullName>
    </submittedName>
</protein>
<dbReference type="PANTHER" id="PTHR11079:SF161">
    <property type="entry name" value="CMP_DCMP-TYPE DEAMINASE DOMAIN-CONTAINING PROTEIN"/>
    <property type="match status" value="1"/>
</dbReference>
<feature type="domain" description="CMP/dCMP-type deaminase" evidence="1">
    <location>
        <begin position="1"/>
        <end position="113"/>
    </location>
</feature>
<evidence type="ECO:0000313" key="3">
    <source>
        <dbReference type="Proteomes" id="UP000008466"/>
    </source>
</evidence>
<dbReference type="Pfam" id="PF00383">
    <property type="entry name" value="dCMP_cyt_deam_1"/>
    <property type="match status" value="1"/>
</dbReference>
<gene>
    <name evidence="2" type="ordered locus">SpiBuddy_1196</name>
</gene>
<dbReference type="SUPFAM" id="SSF53927">
    <property type="entry name" value="Cytidine deaminase-like"/>
    <property type="match status" value="1"/>
</dbReference>
<sequence>MDERTYLIQAVEKARETMLQNLGGPFGALLVDTQGQVFVASNTVLGSNDPTAHAEVNVIRQVCKQKGTHDLQGCILYTTCYPCPMCLSACIWANIKEVYYGCTAQDAEAIGFRDDFIYRYINEGCDDPSVLTLKQSDRSACLVLFEEYAALDKTLY</sequence>
<dbReference type="RefSeq" id="WP_013606872.1">
    <property type="nucleotide sequence ID" value="NC_015152.1"/>
</dbReference>
<dbReference type="GO" id="GO:0006152">
    <property type="term" value="P:purine nucleoside catabolic process"/>
    <property type="evidence" value="ECO:0007669"/>
    <property type="project" value="TreeGrafter"/>
</dbReference>
<keyword evidence="3" id="KW-1185">Reference proteome</keyword>
<reference evidence="3" key="1">
    <citation type="submission" date="2011-02" db="EMBL/GenBank/DDBJ databases">
        <title>Complete sequence of Spirochaeta sp. Buddy.</title>
        <authorList>
            <person name="Lucas S."/>
            <person name="Copeland A."/>
            <person name="Lapidus A."/>
            <person name="Cheng J.-F."/>
            <person name="Goodwin L."/>
            <person name="Pitluck S."/>
            <person name="Zeytun A."/>
            <person name="Detter J.C."/>
            <person name="Han C."/>
            <person name="Tapia R."/>
            <person name="Land M."/>
            <person name="Hauser L."/>
            <person name="Kyrpides N."/>
            <person name="Ivanova N."/>
            <person name="Mikhailova N."/>
            <person name="Pagani I."/>
            <person name="Ritalahti K.M."/>
            <person name="Loeffler F.E."/>
            <person name="Woyke T."/>
        </authorList>
    </citation>
    <scope>NUCLEOTIDE SEQUENCE [LARGE SCALE GENOMIC DNA]</scope>
    <source>
        <strain evidence="3">ATCC BAA-1886 / DSM 22777 / Buddy</strain>
    </source>
</reference>
<dbReference type="CDD" id="cd01285">
    <property type="entry name" value="nucleoside_deaminase"/>
    <property type="match status" value="1"/>
</dbReference>
<evidence type="ECO:0000313" key="2">
    <source>
        <dbReference type="EMBL" id="ADY13021.1"/>
    </source>
</evidence>
<dbReference type="PANTHER" id="PTHR11079">
    <property type="entry name" value="CYTOSINE DEAMINASE FAMILY MEMBER"/>
    <property type="match status" value="1"/>
</dbReference>
<dbReference type="InterPro" id="IPR016193">
    <property type="entry name" value="Cytidine_deaminase-like"/>
</dbReference>
<evidence type="ECO:0000259" key="1">
    <source>
        <dbReference type="PROSITE" id="PS51747"/>
    </source>
</evidence>
<dbReference type="PROSITE" id="PS51747">
    <property type="entry name" value="CYT_DCMP_DEAMINASES_2"/>
    <property type="match status" value="1"/>
</dbReference>
<dbReference type="Gene3D" id="3.40.140.10">
    <property type="entry name" value="Cytidine Deaminase, domain 2"/>
    <property type="match status" value="1"/>
</dbReference>